<dbReference type="InterPro" id="IPR036397">
    <property type="entry name" value="RNaseH_sf"/>
</dbReference>
<comment type="caution">
    <text evidence="2">The sequence shown here is derived from an EMBL/GenBank/DDBJ whole genome shotgun (WGS) entry which is preliminary data.</text>
</comment>
<dbReference type="InterPro" id="IPR012337">
    <property type="entry name" value="RNaseH-like_sf"/>
</dbReference>
<keyword evidence="3" id="KW-1185">Reference proteome</keyword>
<proteinExistence type="predicted"/>
<dbReference type="Proteomes" id="UP000830375">
    <property type="component" value="Unassembled WGS sequence"/>
</dbReference>
<sequence>MSHVNPTSHLARCSFCLQNFNFDVIHKPGSRNKVPDALSRNPLTDDVPPMDLLPDYSVIGGLDLRTLSSVTLTDQSHVRQLQLDDPITGDLLPKMEVALQRNSDEENCSQYSIHNGLLCFNDPKPACGIHPLKCLKLYAPMSPRDNQDIGPTETFFWPKMASEWVEIVEVREATAQVAASKLLKHRLTTVYHPQTNSTERVNRTLKTAIGAYVDDKHTTWDFLSSRLLESRRVYVRTLKVRSQNVPLSQCANAEFSFASNMTHNAFHYNNYDSDKRVLLLLCAAEINHTLITANENINLRLKLHALWCVGSPFTVGVTEEERNNVVMMATKFSQPRTPGHSAIMITTPVLKHDREMVAALERAQVMAVTVEHVHKMAPTAEHSSKVTAGLHRPSQAIADLREPSEVTASLHKPSQATAGLSEPSQVTAVVPGSSLVSPGRPESSHVSACLHKPSQATANLHEPSQVTADLHEPSQVTAVLYEPSQVTVDLHEPGQVTADLHEPSQVIAVVPESSHVPAGHPESSHVSAGRPEPRHVSSDHPEPRHISSDRPEPRHVSSDRPEPRHASSDTPEPRHILSDTPSSQPIMKASVLDPPLVSVRAASIRVASVCLNPTIKEVLPSAAALPLMAIAIWCVWAAHCAPEVSSVHKSAPDVSSVHKSAPEVSSVHKSAPEVSSVHKSAPEVLSVHESAPEISSVHKSAPEVSSVHKSAFEALSDRESVLVPPEVAVLAADPPNGAADTTIESPEVAAYAAEPLEMAASSPASSATVMPAAVSPGVAVPNDPHLASILKPSPEPTTEAIYELSPCPVPAMFGLSSPAITATKAANELLACPVTAKVVINKLSAHPVTATKAANELSARPVTATQAANVPVHDAGPSCSALEGSCASCSALEGVCFACSALEGICFACSTLEGVCSTALEGSCSVCSAVGIFGFISSVMVVPRSPCSAGTASVPRSSTLTWSSFPRLAPPLLHRSPGLFVKNVWKPLFGGGYVTNLAGDLRSAHH</sequence>
<feature type="compositionally biased region" description="Basic and acidic residues" evidence="1">
    <location>
        <begin position="531"/>
        <end position="577"/>
    </location>
</feature>
<name>A0ABQ8MCB4_LABRO</name>
<feature type="region of interest" description="Disordered" evidence="1">
    <location>
        <begin position="514"/>
        <end position="587"/>
    </location>
</feature>
<feature type="region of interest" description="Disordered" evidence="1">
    <location>
        <begin position="404"/>
        <end position="424"/>
    </location>
</feature>
<protein>
    <submittedName>
        <fullName evidence="2">Foot protein 1 variant 1</fullName>
    </submittedName>
</protein>
<accession>A0ABQ8MCB4</accession>
<evidence type="ECO:0000313" key="3">
    <source>
        <dbReference type="Proteomes" id="UP000830375"/>
    </source>
</evidence>
<evidence type="ECO:0000313" key="2">
    <source>
        <dbReference type="EMBL" id="KAI2659503.1"/>
    </source>
</evidence>
<dbReference type="Gene3D" id="3.30.420.10">
    <property type="entry name" value="Ribonuclease H-like superfamily/Ribonuclease H"/>
    <property type="match status" value="1"/>
</dbReference>
<reference evidence="2 3" key="1">
    <citation type="submission" date="2022-01" db="EMBL/GenBank/DDBJ databases">
        <title>A high-quality chromosome-level genome assembly of rohu carp, Labeo rohita.</title>
        <authorList>
            <person name="Arick M.A. II"/>
            <person name="Hsu C.-Y."/>
            <person name="Magbanua Z."/>
            <person name="Pechanova O."/>
            <person name="Grover C."/>
            <person name="Miller E."/>
            <person name="Thrash A."/>
            <person name="Ezzel L."/>
            <person name="Alam S."/>
            <person name="Benzie J."/>
            <person name="Hamilton M."/>
            <person name="Karsi A."/>
            <person name="Lawrence M.L."/>
            <person name="Peterson D.G."/>
        </authorList>
    </citation>
    <scope>NUCLEOTIDE SEQUENCE [LARGE SCALE GENOMIC DNA]</scope>
    <source>
        <strain evidence="3">BAU-BD-2019</strain>
        <tissue evidence="2">Blood</tissue>
    </source>
</reference>
<evidence type="ECO:0000256" key="1">
    <source>
        <dbReference type="SAM" id="MobiDB-lite"/>
    </source>
</evidence>
<organism evidence="2 3">
    <name type="scientific">Labeo rohita</name>
    <name type="common">Indian major carp</name>
    <name type="synonym">Cyprinus rohita</name>
    <dbReference type="NCBI Taxonomy" id="84645"/>
    <lineage>
        <taxon>Eukaryota</taxon>
        <taxon>Metazoa</taxon>
        <taxon>Chordata</taxon>
        <taxon>Craniata</taxon>
        <taxon>Vertebrata</taxon>
        <taxon>Euteleostomi</taxon>
        <taxon>Actinopterygii</taxon>
        <taxon>Neopterygii</taxon>
        <taxon>Teleostei</taxon>
        <taxon>Ostariophysi</taxon>
        <taxon>Cypriniformes</taxon>
        <taxon>Cyprinidae</taxon>
        <taxon>Labeoninae</taxon>
        <taxon>Labeonini</taxon>
        <taxon>Labeo</taxon>
    </lineage>
</organism>
<feature type="compositionally biased region" description="Polar residues" evidence="1">
    <location>
        <begin position="412"/>
        <end position="424"/>
    </location>
</feature>
<dbReference type="SUPFAM" id="SSF53098">
    <property type="entry name" value="Ribonuclease H-like"/>
    <property type="match status" value="1"/>
</dbReference>
<dbReference type="EMBL" id="JACTAM010000011">
    <property type="protein sequence ID" value="KAI2659503.1"/>
    <property type="molecule type" value="Genomic_DNA"/>
</dbReference>
<gene>
    <name evidence="2" type="ORF">H4Q32_029037</name>
</gene>